<dbReference type="AlphaFoldDB" id="A0AAE8W372"/>
<dbReference type="Proteomes" id="UP000318720">
    <property type="component" value="Unassembled WGS sequence"/>
</dbReference>
<evidence type="ECO:0000256" key="1">
    <source>
        <dbReference type="SAM" id="MobiDB-lite"/>
    </source>
</evidence>
<evidence type="ECO:0000313" key="2">
    <source>
        <dbReference type="EMBL" id="TQE30880.1"/>
    </source>
</evidence>
<feature type="region of interest" description="Disordered" evidence="1">
    <location>
        <begin position="1"/>
        <end position="30"/>
    </location>
</feature>
<gene>
    <name evidence="2" type="ORF">Sipo8835_22975</name>
</gene>
<dbReference type="InterPro" id="IPR011604">
    <property type="entry name" value="PDDEXK-like_dom_sf"/>
</dbReference>
<evidence type="ECO:0008006" key="4">
    <source>
        <dbReference type="Google" id="ProtNLM"/>
    </source>
</evidence>
<proteinExistence type="predicted"/>
<organism evidence="2 3">
    <name type="scientific">Streptomyces ipomoeae</name>
    <dbReference type="NCBI Taxonomy" id="103232"/>
    <lineage>
        <taxon>Bacteria</taxon>
        <taxon>Bacillati</taxon>
        <taxon>Actinomycetota</taxon>
        <taxon>Actinomycetes</taxon>
        <taxon>Kitasatosporales</taxon>
        <taxon>Streptomycetaceae</taxon>
        <taxon>Streptomyces</taxon>
    </lineage>
</organism>
<name>A0AAE8W372_9ACTN</name>
<dbReference type="EMBL" id="SPAZ01000189">
    <property type="protein sequence ID" value="TQE30880.1"/>
    <property type="molecule type" value="Genomic_DNA"/>
</dbReference>
<reference evidence="2 3" key="1">
    <citation type="submission" date="2019-03" db="EMBL/GenBank/DDBJ databases">
        <title>Comparative genomic analyses of the sweetpotato soil rot pathogen, Streptomyces ipomoeae.</title>
        <authorList>
            <person name="Ruschel Soares N."/>
            <person name="Badger J.H."/>
            <person name="Huguet-Tapia J.C."/>
            <person name="Clark C.A."/>
            <person name="Pettis G.S."/>
        </authorList>
    </citation>
    <scope>NUCLEOTIDE SEQUENCE [LARGE SCALE GENOMIC DNA]</scope>
    <source>
        <strain evidence="2 3">88-35</strain>
    </source>
</reference>
<protein>
    <recommendedName>
        <fullName evidence="4">PD-(D/E)XK endonuclease-like domain-containing protein</fullName>
    </recommendedName>
</protein>
<accession>A0AAE8W372</accession>
<comment type="caution">
    <text evidence="2">The sequence shown here is derived from an EMBL/GenBank/DDBJ whole genome shotgun (WGS) entry which is preliminary data.</text>
</comment>
<dbReference type="Gene3D" id="3.90.320.10">
    <property type="match status" value="1"/>
</dbReference>
<evidence type="ECO:0000313" key="3">
    <source>
        <dbReference type="Proteomes" id="UP000318720"/>
    </source>
</evidence>
<sequence length="373" mass="41742">MQLAESPSIWRAAHDADSAKPRSRQTRLGASDTVCSRRAAFILAGTERTDQPEAKAAILGTYIHAGLLESARTQFGWLVERTVEGDHVRGHVDVVQLDAATARRLPKRLRPKVPAEVVTVEDIKTKSTRRWDHVLRYGATDAELRQVYLYAGMLMSHGFADIRGQKELARLGPIPVQRIRFRFICRDNGEEFVQEFDIDPMRLSAAVWWVERVLEAGDPERLQRDHDGPGLSAVCDHCSWATACWGQAPPGVPVQTLLVRDDDDRSKALADYVRGHEIEAPGKQMKKKARAMLDKTKAGVYGANELRWTGQNPVEEPDVQAMVDLYETSDLTVPMIPDKDRMVATLREAGLAVPLRKTGRKTPRSIDVRPART</sequence>